<dbReference type="Pfam" id="PF11566">
    <property type="entry name" value="PI31_Prot_N"/>
    <property type="match status" value="1"/>
</dbReference>
<name>A0A061RDY3_9CHLO</name>
<feature type="compositionally biased region" description="Basic and acidic residues" evidence="3">
    <location>
        <begin position="177"/>
        <end position="187"/>
    </location>
</feature>
<gene>
    <name evidence="5" type="primary">PSMF1</name>
    <name evidence="5" type="ORF">TSPGSL018_7680</name>
</gene>
<comment type="similarity">
    <text evidence="1">Belongs to the proteasome inhibitor PI31 family.</text>
</comment>
<reference evidence="5" key="1">
    <citation type="submission" date="2014-05" db="EMBL/GenBank/DDBJ databases">
        <title>The transcriptome of the halophilic microalga Tetraselmis sp. GSL018 isolated from the Great Salt Lake, Utah.</title>
        <authorList>
            <person name="Jinkerson R.E."/>
            <person name="D'Adamo S."/>
            <person name="Posewitz M.C."/>
        </authorList>
    </citation>
    <scope>NUCLEOTIDE SEQUENCE</scope>
    <source>
        <strain evidence="5">GSL018</strain>
    </source>
</reference>
<organism evidence="5">
    <name type="scientific">Tetraselmis sp. GSL018</name>
    <dbReference type="NCBI Taxonomy" id="582737"/>
    <lineage>
        <taxon>Eukaryota</taxon>
        <taxon>Viridiplantae</taxon>
        <taxon>Chlorophyta</taxon>
        <taxon>core chlorophytes</taxon>
        <taxon>Chlorodendrophyceae</taxon>
        <taxon>Chlorodendrales</taxon>
        <taxon>Chlorodendraceae</taxon>
        <taxon>Tetraselmis</taxon>
    </lineage>
</organism>
<accession>A0A061RDY3</accession>
<dbReference type="GO" id="GO:0000502">
    <property type="term" value="C:proteasome complex"/>
    <property type="evidence" value="ECO:0007669"/>
    <property type="project" value="UniProtKB-KW"/>
</dbReference>
<evidence type="ECO:0000313" key="5">
    <source>
        <dbReference type="EMBL" id="JAC68890.1"/>
    </source>
</evidence>
<protein>
    <submittedName>
        <fullName evidence="5">Proteasome inhibitor subunit 1 (PI31)</fullName>
    </submittedName>
</protein>
<dbReference type="GO" id="GO:0004866">
    <property type="term" value="F:endopeptidase inhibitor activity"/>
    <property type="evidence" value="ECO:0007669"/>
    <property type="project" value="InterPro"/>
</dbReference>
<dbReference type="EMBL" id="GBEZ01017439">
    <property type="protein sequence ID" value="JAC68890.1"/>
    <property type="molecule type" value="Transcribed_RNA"/>
</dbReference>
<evidence type="ECO:0000256" key="3">
    <source>
        <dbReference type="SAM" id="MobiDB-lite"/>
    </source>
</evidence>
<sequence>MSAVISAIVRSARPSFRSKHDRLAFALHAFVLGKGFKLVAVGKTADEAAAGPASSAEEVPVDGWQELQDAYAFKYVSDDTASRTLILKCIIAGDMLLAHAAAVGSTVEPSSVELNTDQYATESDDLVKGYRDLDGLAAVLESSLKPSVDAALSAGAPSEQRGNESTNKNTVGHGKASHGEAAERAEADRLREPLRAPDPSGMPYPPHPAPGIGAGDFLPGGGLGPPGMGGPAGGPMRGGGMHVGPDSPMFDGRLRHPAGPSFGGPWVPGSRYDPIGPPGMEGFDPDDFRRGPPGRWRRSPAPSPASLLTPVLRPGKRFPVSQVHANVGSRVVSRAPHLDESHLHARSVCVCPLSRKRIR</sequence>
<dbReference type="GO" id="GO:0043161">
    <property type="term" value="P:proteasome-mediated ubiquitin-dependent protein catabolic process"/>
    <property type="evidence" value="ECO:0007669"/>
    <property type="project" value="InterPro"/>
</dbReference>
<dbReference type="PANTHER" id="PTHR13266:SF1">
    <property type="entry name" value="PROTEASOME INHIBITOR PI31 SUBUNIT"/>
    <property type="match status" value="1"/>
</dbReference>
<dbReference type="Gene3D" id="3.40.1000.30">
    <property type="match status" value="1"/>
</dbReference>
<feature type="domain" description="PI31 proteasome regulator N-terminal" evidence="4">
    <location>
        <begin position="13"/>
        <end position="124"/>
    </location>
</feature>
<evidence type="ECO:0000259" key="4">
    <source>
        <dbReference type="Pfam" id="PF11566"/>
    </source>
</evidence>
<dbReference type="GO" id="GO:0070628">
    <property type="term" value="F:proteasome binding"/>
    <property type="evidence" value="ECO:0007669"/>
    <property type="project" value="InterPro"/>
</dbReference>
<dbReference type="InterPro" id="IPR021625">
    <property type="entry name" value="PI31_Prot_N"/>
</dbReference>
<dbReference type="InterPro" id="IPR045128">
    <property type="entry name" value="PI31-like"/>
</dbReference>
<feature type="region of interest" description="Disordered" evidence="3">
    <location>
        <begin position="150"/>
        <end position="187"/>
    </location>
</feature>
<dbReference type="AlphaFoldDB" id="A0A061RDY3"/>
<dbReference type="PANTHER" id="PTHR13266">
    <property type="entry name" value="PROTEASOME INHIBITOR"/>
    <property type="match status" value="1"/>
</dbReference>
<evidence type="ECO:0000256" key="1">
    <source>
        <dbReference type="ARBA" id="ARBA00006405"/>
    </source>
</evidence>
<evidence type="ECO:0000256" key="2">
    <source>
        <dbReference type="ARBA" id="ARBA00022942"/>
    </source>
</evidence>
<proteinExistence type="inferred from homology"/>
<keyword evidence="2 5" id="KW-0647">Proteasome</keyword>